<dbReference type="InterPro" id="IPR045174">
    <property type="entry name" value="Dof"/>
</dbReference>
<dbReference type="PANTHER" id="PTHR31992:SF285">
    <property type="entry name" value="DOF ZINC FINGER PROTEIN DOF4.6"/>
    <property type="match status" value="1"/>
</dbReference>
<name>A0A165ZMB5_DAUCS</name>
<dbReference type="STRING" id="79200.A0A165ZMB5"/>
<evidence type="ECO:0000313" key="13">
    <source>
        <dbReference type="EMBL" id="WOG90886.1"/>
    </source>
</evidence>
<dbReference type="PROSITE" id="PS01361">
    <property type="entry name" value="ZF_DOF_1"/>
    <property type="match status" value="1"/>
</dbReference>
<sequence length="309" mass="33699">MDGTNNSDGANSDHQTLQQTRPFTTENNIQNKAVSAPRPQKPPAINCPRCHSAHTKFCYYNNYSLSQPRYFCKTCRRYWTEGGSLRNVPVGGGSRKNKRSSSSSSSLSSSLSKKLPDTINSYQNPNLKIFHESQDLNLAYPPNQFVEFTNSPTSYTNFSQFFKSGNNISGGRGFSSFMSVIPGSDSHSSGLLYSSPVPGSGLPFQEFSKTSGLNFSTNQHQLGFDNSENQGGFGSALQAVHQENNSSSTNHAKLLNFPIEDLKQPAVVTNTGSTNESEHNGGTHHRENDHLQSSGLIWNNGDLGGGASW</sequence>
<evidence type="ECO:0000256" key="10">
    <source>
        <dbReference type="SAM" id="MobiDB-lite"/>
    </source>
</evidence>
<evidence type="ECO:0000256" key="8">
    <source>
        <dbReference type="PROSITE-ProRule" id="PRU00071"/>
    </source>
</evidence>
<evidence type="ECO:0000256" key="9">
    <source>
        <dbReference type="RuleBase" id="RU369094"/>
    </source>
</evidence>
<gene>
    <name evidence="12" type="ORF">DCAR_008959</name>
    <name evidence="13" type="ORF">DCAR_0310133</name>
</gene>
<evidence type="ECO:0000256" key="2">
    <source>
        <dbReference type="ARBA" id="ARBA00022771"/>
    </source>
</evidence>
<dbReference type="PROSITE" id="PS50884">
    <property type="entry name" value="ZF_DOF_2"/>
    <property type="match status" value="1"/>
</dbReference>
<dbReference type="Gramene" id="KZN00205">
    <property type="protein sequence ID" value="KZN00205"/>
    <property type="gene ID" value="DCAR_008959"/>
</dbReference>
<keyword evidence="5 8" id="KW-0238">DNA-binding</keyword>
<feature type="region of interest" description="Disordered" evidence="10">
    <location>
        <begin position="270"/>
        <end position="309"/>
    </location>
</feature>
<evidence type="ECO:0000313" key="14">
    <source>
        <dbReference type="Proteomes" id="UP000077755"/>
    </source>
</evidence>
<evidence type="ECO:0000313" key="12">
    <source>
        <dbReference type="EMBL" id="KZN00205.1"/>
    </source>
</evidence>
<dbReference type="GO" id="GO:0003677">
    <property type="term" value="F:DNA binding"/>
    <property type="evidence" value="ECO:0007669"/>
    <property type="project" value="UniProtKB-UniRule"/>
</dbReference>
<dbReference type="EMBL" id="CP093345">
    <property type="protein sequence ID" value="WOG90886.1"/>
    <property type="molecule type" value="Genomic_DNA"/>
</dbReference>
<dbReference type="EMBL" id="LNRQ01000003">
    <property type="protein sequence ID" value="KZN00205.1"/>
    <property type="molecule type" value="Genomic_DNA"/>
</dbReference>
<feature type="region of interest" description="Disordered" evidence="10">
    <location>
        <begin position="1"/>
        <end position="26"/>
    </location>
</feature>
<keyword evidence="4 9" id="KW-0805">Transcription regulation</keyword>
<keyword evidence="14" id="KW-1185">Reference proteome</keyword>
<feature type="compositionally biased region" description="Basic and acidic residues" evidence="10">
    <location>
        <begin position="276"/>
        <end position="290"/>
    </location>
</feature>
<feature type="region of interest" description="Disordered" evidence="10">
    <location>
        <begin position="86"/>
        <end position="115"/>
    </location>
</feature>
<dbReference type="PANTHER" id="PTHR31992">
    <property type="entry name" value="DOF ZINC FINGER PROTEIN DOF1.4-RELATED"/>
    <property type="match status" value="1"/>
</dbReference>
<keyword evidence="7 8" id="KW-0539">Nucleus</keyword>
<feature type="compositionally biased region" description="Low complexity" evidence="10">
    <location>
        <begin position="100"/>
        <end position="113"/>
    </location>
</feature>
<evidence type="ECO:0000259" key="11">
    <source>
        <dbReference type="PROSITE" id="PS50884"/>
    </source>
</evidence>
<organism evidence="12">
    <name type="scientific">Daucus carota subsp. sativus</name>
    <name type="common">Carrot</name>
    <dbReference type="NCBI Taxonomy" id="79200"/>
    <lineage>
        <taxon>Eukaryota</taxon>
        <taxon>Viridiplantae</taxon>
        <taxon>Streptophyta</taxon>
        <taxon>Embryophyta</taxon>
        <taxon>Tracheophyta</taxon>
        <taxon>Spermatophyta</taxon>
        <taxon>Magnoliopsida</taxon>
        <taxon>eudicotyledons</taxon>
        <taxon>Gunneridae</taxon>
        <taxon>Pentapetalae</taxon>
        <taxon>asterids</taxon>
        <taxon>campanulids</taxon>
        <taxon>Apiales</taxon>
        <taxon>Apiaceae</taxon>
        <taxon>Apioideae</taxon>
        <taxon>Scandiceae</taxon>
        <taxon>Daucinae</taxon>
        <taxon>Daucus</taxon>
        <taxon>Daucus sect. Daucus</taxon>
    </lineage>
</organism>
<evidence type="ECO:0000256" key="6">
    <source>
        <dbReference type="ARBA" id="ARBA00023163"/>
    </source>
</evidence>
<evidence type="ECO:0000256" key="7">
    <source>
        <dbReference type="ARBA" id="ARBA00023242"/>
    </source>
</evidence>
<evidence type="ECO:0000256" key="4">
    <source>
        <dbReference type="ARBA" id="ARBA00023015"/>
    </source>
</evidence>
<accession>A0A165ZMB5</accession>
<comment type="function">
    <text evidence="9">Transcription factor that binds specifically to a 5'-AA[AG]G-3' consensus core sequence.</text>
</comment>
<dbReference type="InterPro" id="IPR003851">
    <property type="entry name" value="Znf_Dof"/>
</dbReference>
<comment type="subcellular location">
    <subcellularLocation>
        <location evidence="8 9">Nucleus</location>
    </subcellularLocation>
</comment>
<keyword evidence="6 9" id="KW-0804">Transcription</keyword>
<reference evidence="12" key="1">
    <citation type="journal article" date="2016" name="Nat. Genet.">
        <title>A high-quality carrot genome assembly provides new insights into carotenoid accumulation and asterid genome evolution.</title>
        <authorList>
            <person name="Iorizzo M."/>
            <person name="Ellison S."/>
            <person name="Senalik D."/>
            <person name="Zeng P."/>
            <person name="Satapoomin P."/>
            <person name="Huang J."/>
            <person name="Bowman M."/>
            <person name="Iovene M."/>
            <person name="Sanseverino W."/>
            <person name="Cavagnaro P."/>
            <person name="Yildiz M."/>
            <person name="Macko-Podgorni A."/>
            <person name="Moranska E."/>
            <person name="Grzebelus E."/>
            <person name="Grzebelus D."/>
            <person name="Ashrafi H."/>
            <person name="Zheng Z."/>
            <person name="Cheng S."/>
            <person name="Spooner D."/>
            <person name="Van Deynze A."/>
            <person name="Simon P."/>
        </authorList>
    </citation>
    <scope>NUCLEOTIDE SEQUENCE [LARGE SCALE GENOMIC DNA]</scope>
    <source>
        <tissue evidence="12">Leaf</tissue>
    </source>
</reference>
<evidence type="ECO:0000256" key="1">
    <source>
        <dbReference type="ARBA" id="ARBA00022723"/>
    </source>
</evidence>
<dbReference type="Proteomes" id="UP000077755">
    <property type="component" value="Chromosome 3"/>
</dbReference>
<dbReference type="GO" id="GO:0005634">
    <property type="term" value="C:nucleus"/>
    <property type="evidence" value="ECO:0007669"/>
    <property type="project" value="UniProtKB-SubCell"/>
</dbReference>
<feature type="domain" description="Dof-type" evidence="11">
    <location>
        <begin position="45"/>
        <end position="99"/>
    </location>
</feature>
<dbReference type="GO" id="GO:0003700">
    <property type="term" value="F:DNA-binding transcription factor activity"/>
    <property type="evidence" value="ECO:0007669"/>
    <property type="project" value="UniProtKB-UniRule"/>
</dbReference>
<keyword evidence="1 9" id="KW-0479">Metal-binding</keyword>
<evidence type="ECO:0000256" key="3">
    <source>
        <dbReference type="ARBA" id="ARBA00022833"/>
    </source>
</evidence>
<keyword evidence="3 9" id="KW-0862">Zinc</keyword>
<dbReference type="AlphaFoldDB" id="A0A165ZMB5"/>
<dbReference type="Pfam" id="PF02701">
    <property type="entry name" value="Zn_ribbon_Dof"/>
    <property type="match status" value="1"/>
</dbReference>
<reference evidence="13" key="2">
    <citation type="submission" date="2022-03" db="EMBL/GenBank/DDBJ databases">
        <title>Draft title - Genomic analysis of global carrot germplasm unveils the trajectory of domestication and the origin of high carotenoid orange carrot.</title>
        <authorList>
            <person name="Iorizzo M."/>
            <person name="Ellison S."/>
            <person name="Senalik D."/>
            <person name="Macko-Podgorni A."/>
            <person name="Grzebelus D."/>
            <person name="Bostan H."/>
            <person name="Rolling W."/>
            <person name="Curaba J."/>
            <person name="Simon P."/>
        </authorList>
    </citation>
    <scope>NUCLEOTIDE SEQUENCE</scope>
    <source>
        <tissue evidence="13">Leaf</tissue>
    </source>
</reference>
<protein>
    <recommendedName>
        <fullName evidence="9">Dof zinc finger protein</fullName>
    </recommendedName>
</protein>
<dbReference type="OMA" id="GTHHREN"/>
<evidence type="ECO:0000256" key="5">
    <source>
        <dbReference type="ARBA" id="ARBA00023125"/>
    </source>
</evidence>
<keyword evidence="2 8" id="KW-0863">Zinc-finger</keyword>
<dbReference type="GO" id="GO:0008270">
    <property type="term" value="F:zinc ion binding"/>
    <property type="evidence" value="ECO:0007669"/>
    <property type="project" value="UniProtKB-KW"/>
</dbReference>
<proteinExistence type="predicted"/>